<protein>
    <submittedName>
        <fullName evidence="2">Acyloxyacyl hydrolase</fullName>
    </submittedName>
</protein>
<organism evidence="2 3">
    <name type="scientific">Thalassotalea mangrovi</name>
    <dbReference type="NCBI Taxonomy" id="2572245"/>
    <lineage>
        <taxon>Bacteria</taxon>
        <taxon>Pseudomonadati</taxon>
        <taxon>Pseudomonadota</taxon>
        <taxon>Gammaproteobacteria</taxon>
        <taxon>Alteromonadales</taxon>
        <taxon>Colwelliaceae</taxon>
        <taxon>Thalassotalea</taxon>
    </lineage>
</organism>
<dbReference type="AlphaFoldDB" id="A0A4U1B6L4"/>
<feature type="chain" id="PRO_5020893810" evidence="1">
    <location>
        <begin position="23"/>
        <end position="176"/>
    </location>
</feature>
<evidence type="ECO:0000313" key="3">
    <source>
        <dbReference type="Proteomes" id="UP000307999"/>
    </source>
</evidence>
<gene>
    <name evidence="2" type="ORF">E8M12_05565</name>
</gene>
<keyword evidence="1" id="KW-0732">Signal</keyword>
<dbReference type="Pfam" id="PF09411">
    <property type="entry name" value="PagL"/>
    <property type="match status" value="1"/>
</dbReference>
<feature type="signal peptide" evidence="1">
    <location>
        <begin position="1"/>
        <end position="22"/>
    </location>
</feature>
<name>A0A4U1B6L4_9GAMM</name>
<dbReference type="OrthoDB" id="9797122at2"/>
<accession>A0A4U1B6L4</accession>
<keyword evidence="3" id="KW-1185">Reference proteome</keyword>
<dbReference type="RefSeq" id="WP_136735106.1">
    <property type="nucleotide sequence ID" value="NZ_SWDB01000010.1"/>
</dbReference>
<dbReference type="Gene3D" id="2.40.160.20">
    <property type="match status" value="1"/>
</dbReference>
<dbReference type="Proteomes" id="UP000307999">
    <property type="component" value="Unassembled WGS sequence"/>
</dbReference>
<reference evidence="2 3" key="1">
    <citation type="submission" date="2019-04" db="EMBL/GenBank/DDBJ databases">
        <title>Thalassotalea guangxiensis sp. nov., isolated from sediment of the coastal wetland.</title>
        <authorList>
            <person name="Zheng S."/>
            <person name="Zhang D."/>
        </authorList>
    </citation>
    <scope>NUCLEOTIDE SEQUENCE [LARGE SCALE GENOMIC DNA]</scope>
    <source>
        <strain evidence="2 3">ZS-4</strain>
    </source>
</reference>
<dbReference type="GO" id="GO:0016787">
    <property type="term" value="F:hydrolase activity"/>
    <property type="evidence" value="ECO:0007669"/>
    <property type="project" value="UniProtKB-KW"/>
</dbReference>
<dbReference type="EMBL" id="SWDB01000010">
    <property type="protein sequence ID" value="TKB46098.1"/>
    <property type="molecule type" value="Genomic_DNA"/>
</dbReference>
<evidence type="ECO:0000256" key="1">
    <source>
        <dbReference type="SAM" id="SignalP"/>
    </source>
</evidence>
<keyword evidence="2" id="KW-0378">Hydrolase</keyword>
<proteinExistence type="predicted"/>
<dbReference type="InterPro" id="IPR018550">
    <property type="entry name" value="Lipid-A_deacylase-rel"/>
</dbReference>
<dbReference type="PROSITE" id="PS51257">
    <property type="entry name" value="PROKAR_LIPOPROTEIN"/>
    <property type="match status" value="1"/>
</dbReference>
<comment type="caution">
    <text evidence="2">The sequence shown here is derived from an EMBL/GenBank/DDBJ whole genome shotgun (WGS) entry which is preliminary data.</text>
</comment>
<sequence>MPKFLFLSRLLCLYFLSTFACKALEPNLSLSYAYPSSAQNIDIEKVELSYLFKEKSLTQRWPIYHYPVVNLGQLHTSDGRGEMLGGGLGLATYLTDKFKFNVEGGMYWLSDYQFGEPGVAYKDYGGPMQFYYKGSMGYNIWPNTLLGLSYQHISNGNRYDSNPALNTYQVYFSFAF</sequence>
<evidence type="ECO:0000313" key="2">
    <source>
        <dbReference type="EMBL" id="TKB46098.1"/>
    </source>
</evidence>